<name>A0A562KZB9_9BRAD</name>
<evidence type="ECO:0000313" key="3">
    <source>
        <dbReference type="Proteomes" id="UP000317176"/>
    </source>
</evidence>
<keyword evidence="3" id="KW-1185">Reference proteome</keyword>
<feature type="domain" description="HTH luxR-type" evidence="1">
    <location>
        <begin position="300"/>
        <end position="357"/>
    </location>
</feature>
<dbReference type="GO" id="GO:0003677">
    <property type="term" value="F:DNA binding"/>
    <property type="evidence" value="ECO:0007669"/>
    <property type="project" value="UniProtKB-KW"/>
</dbReference>
<dbReference type="Proteomes" id="UP000317176">
    <property type="component" value="Unassembled WGS sequence"/>
</dbReference>
<gene>
    <name evidence="2" type="ORF">IQ17_04748</name>
</gene>
<protein>
    <submittedName>
        <fullName evidence="2">DNA-binding CsgD family transcriptional regulator</fullName>
    </submittedName>
</protein>
<comment type="caution">
    <text evidence="2">The sequence shown here is derived from an EMBL/GenBank/DDBJ whole genome shotgun (WGS) entry which is preliminary data.</text>
</comment>
<accession>A0A562KZB9</accession>
<dbReference type="EMBL" id="VLKL01000014">
    <property type="protein sequence ID" value="TWI00745.1"/>
    <property type="molecule type" value="Genomic_DNA"/>
</dbReference>
<keyword evidence="2" id="KW-0238">DNA-binding</keyword>
<dbReference type="InterPro" id="IPR036388">
    <property type="entry name" value="WH-like_DNA-bd_sf"/>
</dbReference>
<dbReference type="InterPro" id="IPR016032">
    <property type="entry name" value="Sig_transdc_resp-reg_C-effctor"/>
</dbReference>
<proteinExistence type="predicted"/>
<dbReference type="SMART" id="SM00421">
    <property type="entry name" value="HTH_LUXR"/>
    <property type="match status" value="1"/>
</dbReference>
<dbReference type="AlphaFoldDB" id="A0A562KZB9"/>
<evidence type="ECO:0000313" key="2">
    <source>
        <dbReference type="EMBL" id="TWI00745.1"/>
    </source>
</evidence>
<evidence type="ECO:0000259" key="1">
    <source>
        <dbReference type="SMART" id="SM00421"/>
    </source>
</evidence>
<reference evidence="2 3" key="1">
    <citation type="journal article" date="2015" name="Stand. Genomic Sci.">
        <title>Genomic Encyclopedia of Bacterial and Archaeal Type Strains, Phase III: the genomes of soil and plant-associated and newly described type strains.</title>
        <authorList>
            <person name="Whitman W.B."/>
            <person name="Woyke T."/>
            <person name="Klenk H.P."/>
            <person name="Zhou Y."/>
            <person name="Lilburn T.G."/>
            <person name="Beck B.J."/>
            <person name="De Vos P."/>
            <person name="Vandamme P."/>
            <person name="Eisen J.A."/>
            <person name="Garrity G."/>
            <person name="Hugenholtz P."/>
            <person name="Kyrpides N.C."/>
        </authorList>
    </citation>
    <scope>NUCLEOTIDE SEQUENCE [LARGE SCALE GENOMIC DNA]</scope>
    <source>
        <strain evidence="2 3">CGMCC 1.10947</strain>
    </source>
</reference>
<organism evidence="2 3">
    <name type="scientific">Bradyrhizobium daqingense</name>
    <dbReference type="NCBI Taxonomy" id="993502"/>
    <lineage>
        <taxon>Bacteria</taxon>
        <taxon>Pseudomonadati</taxon>
        <taxon>Pseudomonadota</taxon>
        <taxon>Alphaproteobacteria</taxon>
        <taxon>Hyphomicrobiales</taxon>
        <taxon>Nitrobacteraceae</taxon>
        <taxon>Bradyrhizobium</taxon>
    </lineage>
</organism>
<dbReference type="GO" id="GO:0006355">
    <property type="term" value="P:regulation of DNA-templated transcription"/>
    <property type="evidence" value="ECO:0007669"/>
    <property type="project" value="InterPro"/>
</dbReference>
<dbReference type="Gene3D" id="1.10.10.10">
    <property type="entry name" value="Winged helix-like DNA-binding domain superfamily/Winged helix DNA-binding domain"/>
    <property type="match status" value="1"/>
</dbReference>
<dbReference type="InterPro" id="IPR000792">
    <property type="entry name" value="Tscrpt_reg_LuxR_C"/>
</dbReference>
<sequence length="365" mass="38946">MNGFGHLDHLIDRIYEAGLITSLWPEVLGEIGHAIGGNGGLLFAVRDGYVSAVNSVNHNEAMPVFLKEGWSERDPLLPRAAALNYAGFLNDGDLVSEEEIATNEVYRNFYRKHGLGYRAGTIIPIPSGDSIAIVMPRHHDNGPVPREIVSFLDDLRPHLARACLTANRLGFERARAQADALQVIGLPGAILRGGGRLLAANGLFEALMPSMFHDRVERLTLTDATADGLFVAALGTPFVGNRRTVKSVAIAAAMDRVAMVLHVLPVRGSARDVFTRATFMVVVTPVDRGAVPTAEVLQGLFDLTPAEAQVARGVARAESLDALAAAIGVTRETVRTQLKAVLSKTGLSRQQELVSLLAGKALGGG</sequence>
<dbReference type="SUPFAM" id="SSF46894">
    <property type="entry name" value="C-terminal effector domain of the bipartite response regulators"/>
    <property type="match status" value="1"/>
</dbReference>